<keyword evidence="1" id="KW-1133">Transmembrane helix</keyword>
<keyword evidence="3" id="KW-1185">Reference proteome</keyword>
<accession>A0A6I4YH37</accession>
<name>A0A6I4YH37_9DEIO</name>
<protein>
    <submittedName>
        <fullName evidence="2">Uncharacterized protein</fullName>
    </submittedName>
</protein>
<evidence type="ECO:0000313" key="2">
    <source>
        <dbReference type="EMBL" id="MXV21689.1"/>
    </source>
</evidence>
<evidence type="ECO:0000256" key="1">
    <source>
        <dbReference type="SAM" id="Phobius"/>
    </source>
</evidence>
<feature type="transmembrane region" description="Helical" evidence="1">
    <location>
        <begin position="12"/>
        <end position="31"/>
    </location>
</feature>
<keyword evidence="1" id="KW-0472">Membrane</keyword>
<dbReference type="Proteomes" id="UP000430519">
    <property type="component" value="Unassembled WGS sequence"/>
</dbReference>
<gene>
    <name evidence="2" type="ORF">GLX28_18885</name>
</gene>
<dbReference type="EMBL" id="WVHK01000119">
    <property type="protein sequence ID" value="MXV21689.1"/>
    <property type="molecule type" value="Genomic_DNA"/>
</dbReference>
<dbReference type="RefSeq" id="WP_160982096.1">
    <property type="nucleotide sequence ID" value="NZ_WVHK01000119.1"/>
</dbReference>
<feature type="transmembrane region" description="Helical" evidence="1">
    <location>
        <begin position="69"/>
        <end position="88"/>
    </location>
</feature>
<evidence type="ECO:0000313" key="3">
    <source>
        <dbReference type="Proteomes" id="UP000430519"/>
    </source>
</evidence>
<comment type="caution">
    <text evidence="2">The sequence shown here is derived from an EMBL/GenBank/DDBJ whole genome shotgun (WGS) entry which is preliminary data.</text>
</comment>
<reference evidence="2 3" key="1">
    <citation type="submission" date="2019-11" db="EMBL/GenBank/DDBJ databases">
        <title>Genome sequence of Deinococcus xianganensis Y35, AI-2 producing algicidal bacterium, isolated from lake water.</title>
        <authorList>
            <person name="Li Y."/>
        </authorList>
    </citation>
    <scope>NUCLEOTIDE SEQUENCE [LARGE SCALE GENOMIC DNA]</scope>
    <source>
        <strain evidence="2 3">Y35</strain>
    </source>
</reference>
<keyword evidence="1" id="KW-0812">Transmembrane</keyword>
<sequence length="204" mass="21412">MTDVARFVQDHPYQMLYTLIILGVLLVFNEIRHAAEKAAMRRAFLRPVPAVAPGQPAVPVAAVPNRSNGTWGGVLMTVLLIGGGFYLLPSLLGQSGQGAAAAPVASALTNGTYRGVGTSPVGSADLTLEVDLLSSPRRVVLSASRGTFWMRGDVVPESTGTYLSGDLMDASGAVWGTMKAHVTPTRVTGTAGAGPLQWQLDLRR</sequence>
<dbReference type="AlphaFoldDB" id="A0A6I4YH37"/>
<organism evidence="2 3">
    <name type="scientific">Deinococcus xianganensis</name>
    <dbReference type="NCBI Taxonomy" id="1507289"/>
    <lineage>
        <taxon>Bacteria</taxon>
        <taxon>Thermotogati</taxon>
        <taxon>Deinococcota</taxon>
        <taxon>Deinococci</taxon>
        <taxon>Deinococcales</taxon>
        <taxon>Deinococcaceae</taxon>
        <taxon>Deinococcus</taxon>
    </lineage>
</organism>
<proteinExistence type="predicted"/>